<evidence type="ECO:0000313" key="5">
    <source>
        <dbReference type="Proteomes" id="UP000077381"/>
    </source>
</evidence>
<dbReference type="AlphaFoldDB" id="A0A177I241"/>
<sequence>MSPFITAGDILGKRHHCVLRLRRTLANTAVRTMIVAVAGVLMALANPTAAFAVYRPAPVYTDPAGLFTEATITGTGVGTTVNGSTAPAGFDPLDGYPATIPDGSTVHDPAYAGTIVVQDQLTGRTGLTYCIDLFTDTETGVNYELGEWSEANVPNLGYVEYILQRYYPTTGEPSGATLAHRAAAVQAAVWFFTDKYVLATTGTSATIRTYTAAIVADALANGPSAEPAEPELSVTPEQMPAPATGEIVGPFTVTADGPATIQITGVEVFIDSAGQNQLEDGDTVQPGTRLWARSVSDEDPQGFVLERVTDVVEGNVLLYDGTNDGLEDAQTLVLAQETELVVRAGAVLQPFPAGGVDFGVRVDGEAAGLQDAKVIEVDCRDPESGLDQHRTVTLGAGTPAGDHARSLTGIPAGSVCTISESSDGDNGLVTATTAIEPSTVTIASEETQQVSVTNTYERAVGSLQVDVTIDGPAAGGQGTVVLDLHCDGQDGAFDRQFAVDARAEAGTHEQPVVTGIPTGTRCAVTERDTGENKKVELAGGVRIEPAAVTIAEDATSVISVTHTYVRRGLLADTGAPALMAPMTATSVALVLAGCTLTSTMTGVRSRRAR</sequence>
<reference evidence="4 5" key="1">
    <citation type="submission" date="2015-12" db="EMBL/GenBank/DDBJ databases">
        <title>Genome sequence of Streptomyces sp. G25.</title>
        <authorList>
            <person name="Poehlein A."/>
            <person name="Roettig A."/>
            <person name="Hiessl S."/>
            <person name="Hauschild P."/>
            <person name="Schauer J."/>
            <person name="Madkour M.H."/>
            <person name="Al-Ansari A.M."/>
            <person name="Almakishah N.H."/>
            <person name="Steinbuechel A."/>
            <person name="Daniel R."/>
        </authorList>
    </citation>
    <scope>NUCLEOTIDE SEQUENCE [LARGE SCALE GENOMIC DNA]</scope>
    <source>
        <strain evidence="5">G25(2015)</strain>
    </source>
</reference>
<protein>
    <submittedName>
        <fullName evidence="4">Uncharacterized protein</fullName>
    </submittedName>
</protein>
<feature type="transmembrane region" description="Helical" evidence="1">
    <location>
        <begin position="29"/>
        <end position="54"/>
    </location>
</feature>
<accession>A0A177I241</accession>
<dbReference type="PATRIC" id="fig|1716141.3.peg.184"/>
<organism evidence="4 5">
    <name type="scientific">Streptomyces jeddahensis</name>
    <dbReference type="NCBI Taxonomy" id="1716141"/>
    <lineage>
        <taxon>Bacteria</taxon>
        <taxon>Bacillati</taxon>
        <taxon>Actinomycetota</taxon>
        <taxon>Actinomycetes</taxon>
        <taxon>Kitasatosporales</taxon>
        <taxon>Streptomycetaceae</taxon>
        <taxon>Streptomyces</taxon>
    </lineage>
</organism>
<keyword evidence="1" id="KW-0812">Transmembrane</keyword>
<name>A0A177I241_9ACTN</name>
<dbReference type="Pfam" id="PF08341">
    <property type="entry name" value="TED"/>
    <property type="match status" value="1"/>
</dbReference>
<dbReference type="STRING" id="1716141.STSP_01720"/>
<dbReference type="Pfam" id="PF19407">
    <property type="entry name" value="DUF5979"/>
    <property type="match status" value="2"/>
</dbReference>
<feature type="domain" description="DUF5979" evidence="3">
    <location>
        <begin position="463"/>
        <end position="564"/>
    </location>
</feature>
<dbReference type="InterPro" id="IPR013552">
    <property type="entry name" value="Thioester_dom"/>
</dbReference>
<dbReference type="InterPro" id="IPR046022">
    <property type="entry name" value="DUF5979"/>
</dbReference>
<keyword evidence="5" id="KW-1185">Reference proteome</keyword>
<proteinExistence type="predicted"/>
<keyword evidence="1" id="KW-1133">Transmembrane helix</keyword>
<evidence type="ECO:0000313" key="4">
    <source>
        <dbReference type="EMBL" id="OAH16448.1"/>
    </source>
</evidence>
<dbReference type="Proteomes" id="UP000077381">
    <property type="component" value="Unassembled WGS sequence"/>
</dbReference>
<dbReference type="EMBL" id="LOHS01000017">
    <property type="protein sequence ID" value="OAH16448.1"/>
    <property type="molecule type" value="Genomic_DNA"/>
</dbReference>
<evidence type="ECO:0000259" key="3">
    <source>
        <dbReference type="Pfam" id="PF19407"/>
    </source>
</evidence>
<feature type="domain" description="Thioester" evidence="2">
    <location>
        <begin position="128"/>
        <end position="218"/>
    </location>
</feature>
<feature type="transmembrane region" description="Helical" evidence="1">
    <location>
        <begin position="578"/>
        <end position="603"/>
    </location>
</feature>
<feature type="domain" description="DUF5979" evidence="3">
    <location>
        <begin position="362"/>
        <end position="457"/>
    </location>
</feature>
<evidence type="ECO:0000259" key="2">
    <source>
        <dbReference type="Pfam" id="PF08341"/>
    </source>
</evidence>
<keyword evidence="1" id="KW-0472">Membrane</keyword>
<evidence type="ECO:0000256" key="1">
    <source>
        <dbReference type="SAM" id="Phobius"/>
    </source>
</evidence>
<gene>
    <name evidence="4" type="ORF">STSP_01720</name>
</gene>
<comment type="caution">
    <text evidence="4">The sequence shown here is derived from an EMBL/GenBank/DDBJ whole genome shotgun (WGS) entry which is preliminary data.</text>
</comment>